<keyword evidence="6 7" id="KW-0472">Membrane</keyword>
<dbReference type="InterPro" id="IPR000515">
    <property type="entry name" value="MetI-like"/>
</dbReference>
<dbReference type="RefSeq" id="WP_188995222.1">
    <property type="nucleotide sequence ID" value="NZ_BMHP01000003.1"/>
</dbReference>
<evidence type="ECO:0000256" key="3">
    <source>
        <dbReference type="ARBA" id="ARBA00022475"/>
    </source>
</evidence>
<evidence type="ECO:0000256" key="6">
    <source>
        <dbReference type="ARBA" id="ARBA00023136"/>
    </source>
</evidence>
<evidence type="ECO:0000313" key="10">
    <source>
        <dbReference type="Proteomes" id="UP000612456"/>
    </source>
</evidence>
<dbReference type="SUPFAM" id="SSF161098">
    <property type="entry name" value="MetI-like"/>
    <property type="match status" value="1"/>
</dbReference>
<feature type="transmembrane region" description="Helical" evidence="7">
    <location>
        <begin position="211"/>
        <end position="231"/>
    </location>
</feature>
<dbReference type="GO" id="GO:0055085">
    <property type="term" value="P:transmembrane transport"/>
    <property type="evidence" value="ECO:0007669"/>
    <property type="project" value="InterPro"/>
</dbReference>
<evidence type="ECO:0000256" key="5">
    <source>
        <dbReference type="ARBA" id="ARBA00022989"/>
    </source>
</evidence>
<comment type="subcellular location">
    <subcellularLocation>
        <location evidence="1 7">Cell membrane</location>
        <topology evidence="1 7">Multi-pass membrane protein</topology>
    </subcellularLocation>
</comment>
<dbReference type="PROSITE" id="PS50928">
    <property type="entry name" value="ABC_TM1"/>
    <property type="match status" value="1"/>
</dbReference>
<evidence type="ECO:0000256" key="7">
    <source>
        <dbReference type="RuleBase" id="RU363032"/>
    </source>
</evidence>
<comment type="similarity">
    <text evidence="7">Belongs to the binding-protein-dependent transport system permease family.</text>
</comment>
<name>A0A916ZAF1_9BACL</name>
<feature type="transmembrane region" description="Helical" evidence="7">
    <location>
        <begin position="77"/>
        <end position="99"/>
    </location>
</feature>
<keyword evidence="4 7" id="KW-0812">Transmembrane</keyword>
<feature type="transmembrane region" description="Helical" evidence="7">
    <location>
        <begin position="171"/>
        <end position="190"/>
    </location>
</feature>
<reference evidence="9" key="1">
    <citation type="journal article" date="2014" name="Int. J. Syst. Evol. Microbiol.">
        <title>Complete genome sequence of Corynebacterium casei LMG S-19264T (=DSM 44701T), isolated from a smear-ripened cheese.</title>
        <authorList>
            <consortium name="US DOE Joint Genome Institute (JGI-PGF)"/>
            <person name="Walter F."/>
            <person name="Albersmeier A."/>
            <person name="Kalinowski J."/>
            <person name="Ruckert C."/>
        </authorList>
    </citation>
    <scope>NUCLEOTIDE SEQUENCE</scope>
    <source>
        <strain evidence="9">CGMCC 1.15178</strain>
    </source>
</reference>
<evidence type="ECO:0000256" key="1">
    <source>
        <dbReference type="ARBA" id="ARBA00004651"/>
    </source>
</evidence>
<dbReference type="PANTHER" id="PTHR30193">
    <property type="entry name" value="ABC TRANSPORTER PERMEASE PROTEIN"/>
    <property type="match status" value="1"/>
</dbReference>
<dbReference type="Gene3D" id="1.10.3720.10">
    <property type="entry name" value="MetI-like"/>
    <property type="match status" value="1"/>
</dbReference>
<dbReference type="CDD" id="cd06261">
    <property type="entry name" value="TM_PBP2"/>
    <property type="match status" value="1"/>
</dbReference>
<keyword evidence="2 7" id="KW-0813">Transport</keyword>
<feature type="domain" description="ABC transmembrane type-1" evidence="8">
    <location>
        <begin position="73"/>
        <end position="283"/>
    </location>
</feature>
<protein>
    <submittedName>
        <fullName evidence="9">Sugar ABC transporter permease</fullName>
    </submittedName>
</protein>
<sequence length="294" mass="33182">MQIALKRLKRTWIGYVFVSPWLILFCVFGFFPILYSLVLSLQEARVMQEPVWVGLYNFKYLLSDPTSDLWLTLRNTVIFVVVYIPVLLLLSLGMAYMLNRKLKFEVFWKTAVFMPLVTAGVVYAIMWSNMLSANGILNTLLNALGFDDNTLLTNIHTAMPTVAAIDALKNAPYWTIIILTALTSISTDLYESATLDGATAYQKFRRITIPLISPTLYFMLYMASIGAWNVFDQVFVLTKGGPANGTLTLNYYLFSIFSRGRIGLASAVGIIIGCLVLLTVMVLKRFVKSENDYY</sequence>
<evidence type="ECO:0000256" key="4">
    <source>
        <dbReference type="ARBA" id="ARBA00022692"/>
    </source>
</evidence>
<proteinExistence type="inferred from homology"/>
<reference evidence="9" key="2">
    <citation type="submission" date="2020-09" db="EMBL/GenBank/DDBJ databases">
        <authorList>
            <person name="Sun Q."/>
            <person name="Zhou Y."/>
        </authorList>
    </citation>
    <scope>NUCLEOTIDE SEQUENCE</scope>
    <source>
        <strain evidence="9">CGMCC 1.15178</strain>
    </source>
</reference>
<dbReference type="GO" id="GO:0005886">
    <property type="term" value="C:plasma membrane"/>
    <property type="evidence" value="ECO:0007669"/>
    <property type="project" value="UniProtKB-SubCell"/>
</dbReference>
<feature type="transmembrane region" description="Helical" evidence="7">
    <location>
        <begin position="12"/>
        <end position="35"/>
    </location>
</feature>
<evidence type="ECO:0000259" key="8">
    <source>
        <dbReference type="PROSITE" id="PS50928"/>
    </source>
</evidence>
<feature type="transmembrane region" description="Helical" evidence="7">
    <location>
        <begin position="106"/>
        <end position="126"/>
    </location>
</feature>
<evidence type="ECO:0000313" key="9">
    <source>
        <dbReference type="EMBL" id="GGD82322.1"/>
    </source>
</evidence>
<comment type="caution">
    <text evidence="9">The sequence shown here is derived from an EMBL/GenBank/DDBJ whole genome shotgun (WGS) entry which is preliminary data.</text>
</comment>
<accession>A0A916ZAF1</accession>
<dbReference type="Proteomes" id="UP000612456">
    <property type="component" value="Unassembled WGS sequence"/>
</dbReference>
<dbReference type="AlphaFoldDB" id="A0A916ZAF1"/>
<dbReference type="InterPro" id="IPR035906">
    <property type="entry name" value="MetI-like_sf"/>
</dbReference>
<gene>
    <name evidence="9" type="ORF">GCM10010911_45540</name>
</gene>
<keyword evidence="5 7" id="KW-1133">Transmembrane helix</keyword>
<feature type="transmembrane region" description="Helical" evidence="7">
    <location>
        <begin position="262"/>
        <end position="283"/>
    </location>
</feature>
<dbReference type="InterPro" id="IPR051393">
    <property type="entry name" value="ABC_transporter_permease"/>
</dbReference>
<organism evidence="9 10">
    <name type="scientific">Paenibacillus nasutitermitis</name>
    <dbReference type="NCBI Taxonomy" id="1652958"/>
    <lineage>
        <taxon>Bacteria</taxon>
        <taxon>Bacillati</taxon>
        <taxon>Bacillota</taxon>
        <taxon>Bacilli</taxon>
        <taxon>Bacillales</taxon>
        <taxon>Paenibacillaceae</taxon>
        <taxon>Paenibacillus</taxon>
    </lineage>
</organism>
<dbReference type="EMBL" id="BMHP01000003">
    <property type="protein sequence ID" value="GGD82322.1"/>
    <property type="molecule type" value="Genomic_DNA"/>
</dbReference>
<keyword evidence="10" id="KW-1185">Reference proteome</keyword>
<dbReference type="PANTHER" id="PTHR30193:SF37">
    <property type="entry name" value="INNER MEMBRANE ABC TRANSPORTER PERMEASE PROTEIN YCJO"/>
    <property type="match status" value="1"/>
</dbReference>
<evidence type="ECO:0000256" key="2">
    <source>
        <dbReference type="ARBA" id="ARBA00022448"/>
    </source>
</evidence>
<keyword evidence="3" id="KW-1003">Cell membrane</keyword>
<dbReference type="Pfam" id="PF00528">
    <property type="entry name" value="BPD_transp_1"/>
    <property type="match status" value="1"/>
</dbReference>